<name>A0A517TAL0_9PLAN</name>
<dbReference type="InterPro" id="IPR035940">
    <property type="entry name" value="CAP_sf"/>
</dbReference>
<accession>A0A517TAL0</accession>
<evidence type="ECO:0000259" key="1">
    <source>
        <dbReference type="Pfam" id="PF00188"/>
    </source>
</evidence>
<dbReference type="KEGG" id="chya:V22_26560"/>
<sequence length="201" mass="22418">MARNALRNTALFVLMVIVFGAATLKLTAEEKTAEQNPRKAEAVKRAPTLSENLVAIEQEIHRQVNAYRRSRGVSNAELAWDHQLEFAASIYADYAAQRGKLSQHQIPGQRNLYWPSDRVEHSGYNAGYTSENAVESFPFGIRDPKAVAAELISAWKGSPGHHRAMVSPKPIETGISIRYNANTRRYYGVQVFASPLYRSGT</sequence>
<evidence type="ECO:0000313" key="3">
    <source>
        <dbReference type="Proteomes" id="UP000319976"/>
    </source>
</evidence>
<protein>
    <submittedName>
        <fullName evidence="2">Cysteine-rich secretory protein family protein</fullName>
    </submittedName>
</protein>
<dbReference type="InterPro" id="IPR014044">
    <property type="entry name" value="CAP_dom"/>
</dbReference>
<proteinExistence type="predicted"/>
<dbReference type="CDD" id="cd05379">
    <property type="entry name" value="CAP_bacterial"/>
    <property type="match status" value="1"/>
</dbReference>
<keyword evidence="3" id="KW-1185">Reference proteome</keyword>
<dbReference type="PANTHER" id="PTHR31157">
    <property type="entry name" value="SCP DOMAIN-CONTAINING PROTEIN"/>
    <property type="match status" value="1"/>
</dbReference>
<dbReference type="RefSeq" id="WP_197439593.1">
    <property type="nucleotide sequence ID" value="NZ_CP036316.1"/>
</dbReference>
<dbReference type="SUPFAM" id="SSF55797">
    <property type="entry name" value="PR-1-like"/>
    <property type="match status" value="1"/>
</dbReference>
<dbReference type="Pfam" id="PF00188">
    <property type="entry name" value="CAP"/>
    <property type="match status" value="1"/>
</dbReference>
<dbReference type="PANTHER" id="PTHR31157:SF1">
    <property type="entry name" value="SCP DOMAIN-CONTAINING PROTEIN"/>
    <property type="match status" value="1"/>
</dbReference>
<reference evidence="2 3" key="1">
    <citation type="submission" date="2019-02" db="EMBL/GenBank/DDBJ databases">
        <title>Deep-cultivation of Planctomycetes and their phenomic and genomic characterization uncovers novel biology.</title>
        <authorList>
            <person name="Wiegand S."/>
            <person name="Jogler M."/>
            <person name="Boedeker C."/>
            <person name="Pinto D."/>
            <person name="Vollmers J."/>
            <person name="Rivas-Marin E."/>
            <person name="Kohn T."/>
            <person name="Peeters S.H."/>
            <person name="Heuer A."/>
            <person name="Rast P."/>
            <person name="Oberbeckmann S."/>
            <person name="Bunk B."/>
            <person name="Jeske O."/>
            <person name="Meyerdierks A."/>
            <person name="Storesund J.E."/>
            <person name="Kallscheuer N."/>
            <person name="Luecker S."/>
            <person name="Lage O.M."/>
            <person name="Pohl T."/>
            <person name="Merkel B.J."/>
            <person name="Hornburger P."/>
            <person name="Mueller R.-W."/>
            <person name="Bruemmer F."/>
            <person name="Labrenz M."/>
            <person name="Spormann A.M."/>
            <person name="Op den Camp H."/>
            <person name="Overmann J."/>
            <person name="Amann R."/>
            <person name="Jetten M.S.M."/>
            <person name="Mascher T."/>
            <person name="Medema M.H."/>
            <person name="Devos D.P."/>
            <person name="Kaster A.-K."/>
            <person name="Ovreas L."/>
            <person name="Rohde M."/>
            <person name="Galperin M.Y."/>
            <person name="Jogler C."/>
        </authorList>
    </citation>
    <scope>NUCLEOTIDE SEQUENCE [LARGE SCALE GENOMIC DNA]</scope>
    <source>
        <strain evidence="2 3">V22</strain>
    </source>
</reference>
<evidence type="ECO:0000313" key="2">
    <source>
        <dbReference type="EMBL" id="QDT65403.1"/>
    </source>
</evidence>
<gene>
    <name evidence="2" type="ORF">V22_26560</name>
</gene>
<dbReference type="AlphaFoldDB" id="A0A517TAL0"/>
<organism evidence="2 3">
    <name type="scientific">Calycomorphotria hydatis</name>
    <dbReference type="NCBI Taxonomy" id="2528027"/>
    <lineage>
        <taxon>Bacteria</taxon>
        <taxon>Pseudomonadati</taxon>
        <taxon>Planctomycetota</taxon>
        <taxon>Planctomycetia</taxon>
        <taxon>Planctomycetales</taxon>
        <taxon>Planctomycetaceae</taxon>
        <taxon>Calycomorphotria</taxon>
    </lineage>
</organism>
<feature type="domain" description="SCP" evidence="1">
    <location>
        <begin position="62"/>
        <end position="192"/>
    </location>
</feature>
<dbReference type="Gene3D" id="3.40.33.10">
    <property type="entry name" value="CAP"/>
    <property type="match status" value="1"/>
</dbReference>
<dbReference type="EMBL" id="CP036316">
    <property type="protein sequence ID" value="QDT65403.1"/>
    <property type="molecule type" value="Genomic_DNA"/>
</dbReference>
<dbReference type="Proteomes" id="UP000319976">
    <property type="component" value="Chromosome"/>
</dbReference>